<evidence type="ECO:0000259" key="4">
    <source>
        <dbReference type="PROSITE" id="PS50234"/>
    </source>
</evidence>
<dbReference type="GO" id="GO:0003924">
    <property type="term" value="F:GTPase activity"/>
    <property type="evidence" value="ECO:0007669"/>
    <property type="project" value="InterPro"/>
</dbReference>
<evidence type="ECO:0000256" key="2">
    <source>
        <dbReference type="ARBA" id="ARBA00023134"/>
    </source>
</evidence>
<feature type="region of interest" description="Disordered" evidence="3">
    <location>
        <begin position="213"/>
        <end position="259"/>
    </location>
</feature>
<dbReference type="PROSITE" id="PS50234">
    <property type="entry name" value="VWFA"/>
    <property type="match status" value="1"/>
</dbReference>
<dbReference type="PRINTS" id="PR00449">
    <property type="entry name" value="RASTRNSFRMNG"/>
</dbReference>
<dbReference type="PROSITE" id="PS51421">
    <property type="entry name" value="RAS"/>
    <property type="match status" value="1"/>
</dbReference>
<protein>
    <recommendedName>
        <fullName evidence="4">VWFA domain-containing protein</fullName>
    </recommendedName>
</protein>
<reference evidence="5" key="1">
    <citation type="journal article" date="2023" name="G3 (Bethesda)">
        <title>A reference genome for the long-term kleptoplast-retaining sea slug Elysia crispata morphotype clarki.</title>
        <authorList>
            <person name="Eastman K.E."/>
            <person name="Pendleton A.L."/>
            <person name="Shaikh M.A."/>
            <person name="Suttiyut T."/>
            <person name="Ogas R."/>
            <person name="Tomko P."/>
            <person name="Gavelis G."/>
            <person name="Widhalm J.R."/>
            <person name="Wisecaver J.H."/>
        </authorList>
    </citation>
    <scope>NUCLEOTIDE SEQUENCE</scope>
    <source>
        <strain evidence="5">ECLA1</strain>
    </source>
</reference>
<comment type="caution">
    <text evidence="5">The sequence shown here is derived from an EMBL/GenBank/DDBJ whole genome shotgun (WGS) entry which is preliminary data.</text>
</comment>
<dbReference type="InterPro" id="IPR036465">
    <property type="entry name" value="vWFA_dom_sf"/>
</dbReference>
<dbReference type="GO" id="GO:0005525">
    <property type="term" value="F:GTP binding"/>
    <property type="evidence" value="ECO:0007669"/>
    <property type="project" value="UniProtKB-KW"/>
</dbReference>
<dbReference type="GO" id="GO:0007165">
    <property type="term" value="P:signal transduction"/>
    <property type="evidence" value="ECO:0007669"/>
    <property type="project" value="InterPro"/>
</dbReference>
<evidence type="ECO:0000313" key="6">
    <source>
        <dbReference type="Proteomes" id="UP001283361"/>
    </source>
</evidence>
<dbReference type="Proteomes" id="UP001283361">
    <property type="component" value="Unassembled WGS sequence"/>
</dbReference>
<dbReference type="InterPro" id="IPR020849">
    <property type="entry name" value="Small_GTPase_Ras-type"/>
</dbReference>
<dbReference type="AlphaFoldDB" id="A0AAE0YMN8"/>
<dbReference type="PROSITE" id="PS51419">
    <property type="entry name" value="RAB"/>
    <property type="match status" value="1"/>
</dbReference>
<dbReference type="GO" id="GO:0006888">
    <property type="term" value="P:endoplasmic reticulum to Golgi vesicle-mediated transport"/>
    <property type="evidence" value="ECO:0007669"/>
    <property type="project" value="InterPro"/>
</dbReference>
<dbReference type="EMBL" id="JAWDGP010005812">
    <property type="protein sequence ID" value="KAK3751627.1"/>
    <property type="molecule type" value="Genomic_DNA"/>
</dbReference>
<proteinExistence type="predicted"/>
<keyword evidence="2" id="KW-0342">GTP-binding</keyword>
<dbReference type="GO" id="GO:0006886">
    <property type="term" value="P:intracellular protein transport"/>
    <property type="evidence" value="ECO:0007669"/>
    <property type="project" value="InterPro"/>
</dbReference>
<dbReference type="GO" id="GO:0008270">
    <property type="term" value="F:zinc ion binding"/>
    <property type="evidence" value="ECO:0007669"/>
    <property type="project" value="InterPro"/>
</dbReference>
<feature type="compositionally biased region" description="Basic residues" evidence="3">
    <location>
        <begin position="218"/>
        <end position="231"/>
    </location>
</feature>
<accession>A0AAE0YMN8</accession>
<dbReference type="SUPFAM" id="SSF52540">
    <property type="entry name" value="P-loop containing nucleoside triphosphate hydrolases"/>
    <property type="match status" value="2"/>
</dbReference>
<keyword evidence="1" id="KW-0547">Nucleotide-binding</keyword>
<evidence type="ECO:0000313" key="5">
    <source>
        <dbReference type="EMBL" id="KAK3751627.1"/>
    </source>
</evidence>
<keyword evidence="6" id="KW-1185">Reference proteome</keyword>
<evidence type="ECO:0000256" key="1">
    <source>
        <dbReference type="ARBA" id="ARBA00022741"/>
    </source>
</evidence>
<dbReference type="Gene3D" id="3.40.50.410">
    <property type="entry name" value="von Willebrand factor, type A domain"/>
    <property type="match status" value="1"/>
</dbReference>
<evidence type="ECO:0000256" key="3">
    <source>
        <dbReference type="SAM" id="MobiDB-lite"/>
    </source>
</evidence>
<dbReference type="Gene3D" id="3.40.50.300">
    <property type="entry name" value="P-loop containing nucleotide triphosphate hydrolases"/>
    <property type="match status" value="2"/>
</dbReference>
<dbReference type="InterPro" id="IPR005225">
    <property type="entry name" value="Small_GTP-bd"/>
</dbReference>
<dbReference type="InterPro" id="IPR036174">
    <property type="entry name" value="Znf_Sec23_Sec24_sf"/>
</dbReference>
<dbReference type="InterPro" id="IPR027417">
    <property type="entry name" value="P-loop_NTPase"/>
</dbReference>
<dbReference type="Pfam" id="PF00071">
    <property type="entry name" value="Ras"/>
    <property type="match status" value="2"/>
</dbReference>
<dbReference type="SMART" id="SM00175">
    <property type="entry name" value="RAB"/>
    <property type="match status" value="1"/>
</dbReference>
<dbReference type="SUPFAM" id="SSF53300">
    <property type="entry name" value="vWA-like"/>
    <property type="match status" value="1"/>
</dbReference>
<dbReference type="InterPro" id="IPR001806">
    <property type="entry name" value="Small_GTPase"/>
</dbReference>
<feature type="domain" description="VWFA" evidence="4">
    <location>
        <begin position="410"/>
        <end position="681"/>
    </location>
</feature>
<dbReference type="InterPro" id="IPR002035">
    <property type="entry name" value="VWF_A"/>
</dbReference>
<sequence>MELGSKFVYLGNEEEDEEEIYCYGEDDLVLSDSDSCSDDDGETCLLDILDTAGQEEYSSLRDISVRTGDGFFIIYSITDTESFNEAEAIHSWLKRVKGEEPVAILVANKQDLDYEAVVTNDQGKALAAKLGVKFFQTSAKTGQGVNDAMTGLVTDIPRSGLDYKIVMLGSGAVGKSSVTLRFVNNTFVDDYDPTIEDSFRKMIKVKGITTMKKEEKKAAKKGKKLKKKAAKASKSGSGVRDLSSSPSDNIAIVRSEQRRPRSRNFFGNVKSAFGFGSSLKQAPPPPPSTLCVAEKTSNKKKIKTTKTDGNVILISLRDLANEPNLVTGDPITCKNCQAVLTGTSILIINGETSSWTCEFCGYMTTDLNISEDEIPKGESIDFMLSPATKVSSQNEAAEAEAPEKKVTPGTIVYCMDISSSMNAVCHMPESQAAWREERNFGAGQITRVTRLDCIQRAVVRLIEQLKLEEPEKKVLLTVFGSDVEVKAGGTSETKPSFVNLENKTMTELLDMGLNMANSYPLVPIEQSHESMDTAVRALSTRGCTALGPALSLCMGYVSKTPSSEVVLCTDGEPNVGIGSRRGIPTDFYRQIGTYAREKNVTVNILAMEGASVGLQTVSQAAELSGGTTNKLNPAEIVRQLRLIAQNEVIANYVTVTFFLHPDFVFDEPDFADNLSRLEKEVGAVRKETDLSFRFKLKDPSKSKSVKNVPFQVQIVYTRNSDGMKCLRVLSKSTEATRDRQRMEENINVAVMGVAAMKTTANMAKAGQGIQAQQHLKNVKRLVKRGARSSEQLEERLAFNAEAEDWDDELFDNVGSYVLPQTMSDRSMAMVQQVGFTNKMRQAAVSSKMDAVFNRKMKPQTKAAYYQYKDD</sequence>
<name>A0AAE0YMN8_9GAST</name>
<organism evidence="5 6">
    <name type="scientific">Elysia crispata</name>
    <name type="common">lettuce slug</name>
    <dbReference type="NCBI Taxonomy" id="231223"/>
    <lineage>
        <taxon>Eukaryota</taxon>
        <taxon>Metazoa</taxon>
        <taxon>Spiralia</taxon>
        <taxon>Lophotrochozoa</taxon>
        <taxon>Mollusca</taxon>
        <taxon>Gastropoda</taxon>
        <taxon>Heterobranchia</taxon>
        <taxon>Euthyneura</taxon>
        <taxon>Panpulmonata</taxon>
        <taxon>Sacoglossa</taxon>
        <taxon>Placobranchoidea</taxon>
        <taxon>Plakobranchidae</taxon>
        <taxon>Elysia</taxon>
    </lineage>
</organism>
<dbReference type="PANTHER" id="PTHR24070">
    <property type="entry name" value="RAS, DI-RAS, AND RHEB FAMILY MEMBERS OF SMALL GTPASE SUPERFAMILY"/>
    <property type="match status" value="1"/>
</dbReference>
<dbReference type="GO" id="GO:0030127">
    <property type="term" value="C:COPII vesicle coat"/>
    <property type="evidence" value="ECO:0007669"/>
    <property type="project" value="InterPro"/>
</dbReference>
<dbReference type="SMART" id="SM00174">
    <property type="entry name" value="RHO"/>
    <property type="match status" value="1"/>
</dbReference>
<dbReference type="SMART" id="SM00173">
    <property type="entry name" value="RAS"/>
    <property type="match status" value="1"/>
</dbReference>
<dbReference type="SUPFAM" id="SSF82919">
    <property type="entry name" value="Zn-finger domain of Sec23/24"/>
    <property type="match status" value="1"/>
</dbReference>
<gene>
    <name evidence="5" type="ORF">RRG08_012688</name>
</gene>
<dbReference type="NCBIfam" id="TIGR00231">
    <property type="entry name" value="small_GTP"/>
    <property type="match status" value="1"/>
</dbReference>